<accession>A0AAW0GXM5</accession>
<keyword evidence="7" id="KW-1185">Reference proteome</keyword>
<comment type="caution">
    <text evidence="6">The sequence shown here is derived from an EMBL/GenBank/DDBJ whole genome shotgun (WGS) entry which is preliminary data.</text>
</comment>
<evidence type="ECO:0000256" key="2">
    <source>
        <dbReference type="ARBA" id="ARBA00022771"/>
    </source>
</evidence>
<gene>
    <name evidence="6" type="ORF">QCA50_000279</name>
</gene>
<dbReference type="AlphaFoldDB" id="A0AAW0GXM5"/>
<protein>
    <recommendedName>
        <fullName evidence="5">MYND-type domain-containing protein</fullName>
    </recommendedName>
</protein>
<dbReference type="EMBL" id="JASBNA010000001">
    <property type="protein sequence ID" value="KAK7695643.1"/>
    <property type="molecule type" value="Genomic_DNA"/>
</dbReference>
<evidence type="ECO:0000313" key="6">
    <source>
        <dbReference type="EMBL" id="KAK7695643.1"/>
    </source>
</evidence>
<dbReference type="Proteomes" id="UP001385951">
    <property type="component" value="Unassembled WGS sequence"/>
</dbReference>
<evidence type="ECO:0000313" key="7">
    <source>
        <dbReference type="Proteomes" id="UP001385951"/>
    </source>
</evidence>
<dbReference type="Gene3D" id="6.10.140.2220">
    <property type="match status" value="1"/>
</dbReference>
<dbReference type="PROSITE" id="PS50865">
    <property type="entry name" value="ZF_MYND_2"/>
    <property type="match status" value="1"/>
</dbReference>
<evidence type="ECO:0000259" key="5">
    <source>
        <dbReference type="PROSITE" id="PS50865"/>
    </source>
</evidence>
<sequence>MNKRHGMEGALGLGGGAVNEVSRKNLEIAEDLCRKKKPKEALPYIEKALDADASNLDAFVQLAFLMPTLDEGINMLKMAEAQGKKWLKQNLARDCFDDSGDHCGHFWSLIETRPYMRVLQAIVRLNVEAKHYNEAAETIVEMLRLCPGDNLGQRSWMGSVLQQAGRHKDALHFSQRWLEKKTRYDGTTPKKAGCDFETEPSKMPLPQAEIDDMSEWTPACHVYTAALATFRLWGDCELARQYYKLAIKLNPNVMIKVLAKVVQPTSLNNLPRSQNGPEEAHDYLWLTQDLWMAEDVWNWANSQPKTTMLRNCSRRGCNKTETNVAAFKRCAACHEVWYCGPQCQKSDWANHKPVCQEAKRMKDMMKSFSRGR</sequence>
<feature type="domain" description="MYND-type" evidence="5">
    <location>
        <begin position="314"/>
        <end position="355"/>
    </location>
</feature>
<proteinExistence type="predicted"/>
<dbReference type="Gene3D" id="1.25.40.10">
    <property type="entry name" value="Tetratricopeptide repeat domain"/>
    <property type="match status" value="1"/>
</dbReference>
<organism evidence="6 7">
    <name type="scientific">Cerrena zonata</name>
    <dbReference type="NCBI Taxonomy" id="2478898"/>
    <lineage>
        <taxon>Eukaryota</taxon>
        <taxon>Fungi</taxon>
        <taxon>Dikarya</taxon>
        <taxon>Basidiomycota</taxon>
        <taxon>Agaricomycotina</taxon>
        <taxon>Agaricomycetes</taxon>
        <taxon>Polyporales</taxon>
        <taxon>Cerrenaceae</taxon>
        <taxon>Cerrena</taxon>
    </lineage>
</organism>
<evidence type="ECO:0000256" key="4">
    <source>
        <dbReference type="PROSITE-ProRule" id="PRU00134"/>
    </source>
</evidence>
<evidence type="ECO:0000256" key="1">
    <source>
        <dbReference type="ARBA" id="ARBA00022723"/>
    </source>
</evidence>
<name>A0AAW0GXM5_9APHY</name>
<dbReference type="InterPro" id="IPR011990">
    <property type="entry name" value="TPR-like_helical_dom_sf"/>
</dbReference>
<reference evidence="6 7" key="1">
    <citation type="submission" date="2022-09" db="EMBL/GenBank/DDBJ databases">
        <authorList>
            <person name="Palmer J.M."/>
        </authorList>
    </citation>
    <scope>NUCLEOTIDE SEQUENCE [LARGE SCALE GENOMIC DNA]</scope>
    <source>
        <strain evidence="6 7">DSM 7382</strain>
    </source>
</reference>
<dbReference type="SUPFAM" id="SSF144232">
    <property type="entry name" value="HIT/MYND zinc finger-like"/>
    <property type="match status" value="1"/>
</dbReference>
<keyword evidence="1" id="KW-0479">Metal-binding</keyword>
<evidence type="ECO:0000256" key="3">
    <source>
        <dbReference type="ARBA" id="ARBA00022833"/>
    </source>
</evidence>
<dbReference type="GO" id="GO:0008270">
    <property type="term" value="F:zinc ion binding"/>
    <property type="evidence" value="ECO:0007669"/>
    <property type="project" value="UniProtKB-KW"/>
</dbReference>
<dbReference type="Pfam" id="PF01753">
    <property type="entry name" value="zf-MYND"/>
    <property type="match status" value="1"/>
</dbReference>
<keyword evidence="2 4" id="KW-0863">Zinc-finger</keyword>
<dbReference type="InterPro" id="IPR002893">
    <property type="entry name" value="Znf_MYND"/>
</dbReference>
<keyword evidence="3" id="KW-0862">Zinc</keyword>
<dbReference type="SUPFAM" id="SSF48452">
    <property type="entry name" value="TPR-like"/>
    <property type="match status" value="1"/>
</dbReference>